<dbReference type="AlphaFoldDB" id="A0A0L9VGU1"/>
<dbReference type="Gramene" id="KOM54290">
    <property type="protein sequence ID" value="KOM54290"/>
    <property type="gene ID" value="LR48_Vigan10g018200"/>
</dbReference>
<feature type="region of interest" description="Disordered" evidence="1">
    <location>
        <begin position="1"/>
        <end position="53"/>
    </location>
</feature>
<dbReference type="EMBL" id="CM003380">
    <property type="protein sequence ID" value="KOM54290.1"/>
    <property type="molecule type" value="Genomic_DNA"/>
</dbReference>
<evidence type="ECO:0000313" key="3">
    <source>
        <dbReference type="Proteomes" id="UP000053144"/>
    </source>
</evidence>
<name>A0A0L9VGU1_PHAAN</name>
<evidence type="ECO:0000313" key="2">
    <source>
        <dbReference type="EMBL" id="KOM54290.1"/>
    </source>
</evidence>
<feature type="compositionally biased region" description="Basic residues" evidence="1">
    <location>
        <begin position="19"/>
        <end position="32"/>
    </location>
</feature>
<feature type="compositionally biased region" description="Polar residues" evidence="1">
    <location>
        <begin position="9"/>
        <end position="18"/>
    </location>
</feature>
<protein>
    <submittedName>
        <fullName evidence="2">Uncharacterized protein</fullName>
    </submittedName>
</protein>
<sequence length="188" mass="21802">MPRHHHRLQTNPNFSPRNPSRRTIQRRHRHPRQQPSSSTHHTPPPKLCDENARNPRSPRFACSSWRFGWWLVVDESVVEIVRQCCWRNDDLAGARVKMVKIGDRGIARDRVGWWHENEGEMRSGVHVSRGGLDTQMTDARCQAKRIRKSDSGRQVSADERTLVFYVGRKTLSFHKSTPFSACNLSSKL</sequence>
<organism evidence="2 3">
    <name type="scientific">Phaseolus angularis</name>
    <name type="common">Azuki bean</name>
    <name type="synonym">Vigna angularis</name>
    <dbReference type="NCBI Taxonomy" id="3914"/>
    <lineage>
        <taxon>Eukaryota</taxon>
        <taxon>Viridiplantae</taxon>
        <taxon>Streptophyta</taxon>
        <taxon>Embryophyta</taxon>
        <taxon>Tracheophyta</taxon>
        <taxon>Spermatophyta</taxon>
        <taxon>Magnoliopsida</taxon>
        <taxon>eudicotyledons</taxon>
        <taxon>Gunneridae</taxon>
        <taxon>Pentapetalae</taxon>
        <taxon>rosids</taxon>
        <taxon>fabids</taxon>
        <taxon>Fabales</taxon>
        <taxon>Fabaceae</taxon>
        <taxon>Papilionoideae</taxon>
        <taxon>50 kb inversion clade</taxon>
        <taxon>NPAAA clade</taxon>
        <taxon>indigoferoid/millettioid clade</taxon>
        <taxon>Phaseoleae</taxon>
        <taxon>Vigna</taxon>
    </lineage>
</organism>
<accession>A0A0L9VGU1</accession>
<gene>
    <name evidence="2" type="ORF">LR48_Vigan10g018200</name>
</gene>
<dbReference type="Proteomes" id="UP000053144">
    <property type="component" value="Chromosome 10"/>
</dbReference>
<proteinExistence type="predicted"/>
<reference evidence="3" key="1">
    <citation type="journal article" date="2015" name="Proc. Natl. Acad. Sci. U.S.A.">
        <title>Genome sequencing of adzuki bean (Vigna angularis) provides insight into high starch and low fat accumulation and domestication.</title>
        <authorList>
            <person name="Yang K."/>
            <person name="Tian Z."/>
            <person name="Chen C."/>
            <person name="Luo L."/>
            <person name="Zhao B."/>
            <person name="Wang Z."/>
            <person name="Yu L."/>
            <person name="Li Y."/>
            <person name="Sun Y."/>
            <person name="Li W."/>
            <person name="Chen Y."/>
            <person name="Li Y."/>
            <person name="Zhang Y."/>
            <person name="Ai D."/>
            <person name="Zhao J."/>
            <person name="Shang C."/>
            <person name="Ma Y."/>
            <person name="Wu B."/>
            <person name="Wang M."/>
            <person name="Gao L."/>
            <person name="Sun D."/>
            <person name="Zhang P."/>
            <person name="Guo F."/>
            <person name="Wang W."/>
            <person name="Li Y."/>
            <person name="Wang J."/>
            <person name="Varshney R.K."/>
            <person name="Wang J."/>
            <person name="Ling H.Q."/>
            <person name="Wan P."/>
        </authorList>
    </citation>
    <scope>NUCLEOTIDE SEQUENCE</scope>
    <source>
        <strain evidence="3">cv. Jingnong 6</strain>
    </source>
</reference>
<evidence type="ECO:0000256" key="1">
    <source>
        <dbReference type="SAM" id="MobiDB-lite"/>
    </source>
</evidence>